<dbReference type="AlphaFoldDB" id="A0AAD3D8R8"/>
<dbReference type="SUPFAM" id="SSF53448">
    <property type="entry name" value="Nucleotide-diphospho-sugar transferases"/>
    <property type="match status" value="2"/>
</dbReference>
<dbReference type="InterPro" id="IPR029044">
    <property type="entry name" value="Nucleotide-diphossugar_trans"/>
</dbReference>
<organism evidence="2 3">
    <name type="scientific">Chaetoceros tenuissimus</name>
    <dbReference type="NCBI Taxonomy" id="426638"/>
    <lineage>
        <taxon>Eukaryota</taxon>
        <taxon>Sar</taxon>
        <taxon>Stramenopiles</taxon>
        <taxon>Ochrophyta</taxon>
        <taxon>Bacillariophyta</taxon>
        <taxon>Coscinodiscophyceae</taxon>
        <taxon>Chaetocerotophycidae</taxon>
        <taxon>Chaetocerotales</taxon>
        <taxon>Chaetocerotaceae</taxon>
        <taxon>Chaetoceros</taxon>
    </lineage>
</organism>
<evidence type="ECO:0000256" key="1">
    <source>
        <dbReference type="ARBA" id="ARBA00022679"/>
    </source>
</evidence>
<keyword evidence="3" id="KW-1185">Reference proteome</keyword>
<dbReference type="Proteomes" id="UP001054902">
    <property type="component" value="Unassembled WGS sequence"/>
</dbReference>
<reference evidence="2 3" key="1">
    <citation type="journal article" date="2021" name="Sci. Rep.">
        <title>The genome of the diatom Chaetoceros tenuissimus carries an ancient integrated fragment of an extant virus.</title>
        <authorList>
            <person name="Hongo Y."/>
            <person name="Kimura K."/>
            <person name="Takaki Y."/>
            <person name="Yoshida Y."/>
            <person name="Baba S."/>
            <person name="Kobayashi G."/>
            <person name="Nagasaki K."/>
            <person name="Hano T."/>
            <person name="Tomaru Y."/>
        </authorList>
    </citation>
    <scope>NUCLEOTIDE SEQUENCE [LARGE SCALE GENOMIC DNA]</scope>
    <source>
        <strain evidence="2 3">NIES-3715</strain>
    </source>
</reference>
<name>A0AAD3D8R8_9STRA</name>
<gene>
    <name evidence="2" type="ORF">CTEN210_16379</name>
</gene>
<evidence type="ECO:0000313" key="2">
    <source>
        <dbReference type="EMBL" id="GFH59903.1"/>
    </source>
</evidence>
<evidence type="ECO:0000313" key="3">
    <source>
        <dbReference type="Proteomes" id="UP001054902"/>
    </source>
</evidence>
<accession>A0AAD3D8R8</accession>
<dbReference type="GO" id="GO:0051999">
    <property type="term" value="P:mannosyl-inositol phosphorylceramide biosynthetic process"/>
    <property type="evidence" value="ECO:0007669"/>
    <property type="project" value="TreeGrafter"/>
</dbReference>
<dbReference type="InterPro" id="IPR007577">
    <property type="entry name" value="GlycoTrfase_DXD_sugar-bd_CS"/>
</dbReference>
<keyword evidence="1" id="KW-0808">Transferase</keyword>
<dbReference type="InterPro" id="IPR051706">
    <property type="entry name" value="Glycosyltransferase_domain"/>
</dbReference>
<comment type="caution">
    <text evidence="2">The sequence shown here is derived from an EMBL/GenBank/DDBJ whole genome shotgun (WGS) entry which is preliminary data.</text>
</comment>
<protein>
    <submittedName>
        <fullName evidence="2">Uncharacterized protein</fullName>
    </submittedName>
</protein>
<dbReference type="GO" id="GO:0016020">
    <property type="term" value="C:membrane"/>
    <property type="evidence" value="ECO:0007669"/>
    <property type="project" value="GOC"/>
</dbReference>
<sequence>MGLSKISSIAKQTLDGVNIDTIYGTAISARLTGDYLRNAYESFNNSTRKEGRQEQHDVSCPEGLIMFQNKMVESSNTTTASRIPRTLHFFSKSKCLPKEAHDNLQKWSDAIPNYSIVLHDLQDISTHLSKPRKDLPFVANALKCAFSHEAVLDLARFVYLYDYGGISTDINQLPAEGMIKFADGTMRSMQDEYYIELEAEYPRFIAAAPRSVYIYINMQLSIANQYQQFSFNKTSEELYNQNRNSVYQLPFAKDSFATRSEAHVLVQRNPQPGFNGSNAIYSSRLPNGFLIHSPMSDMVMERIRLGEAFDTNGREEVFKQCVDFTDTSYRVDYEDLIQVAGGSNAKPKIPCPTNLTFQVNSFAINSTTMSSNGTRKIPKIVHMTSKGRCFTKAFADNIKQWTLPGYSFVLHDDEAVEKLFHNYEWTEFPLLRHVLTCLTSGAMKADLWRYLALWKWGGVYTDMDNAPGREWFKEGTFINDNMDAMFEVERGGFPSQYFYAISPHHPASYFMVSATIQRIIFNDKPMLRHNNIPVLTGPGALKNALIMSFGGNGYPTEGEYIGRSNRSMTMLGSRIKAKRSIYVGRCLIRNAAIGDEEAMNMTHYLDKSSRTNVPKHSCRVQLMKETQVIADIK</sequence>
<dbReference type="PANTHER" id="PTHR32385">
    <property type="entry name" value="MANNOSYL PHOSPHORYLINOSITOL CERAMIDE SYNTHASE"/>
    <property type="match status" value="1"/>
</dbReference>
<dbReference type="PANTHER" id="PTHR32385:SF15">
    <property type="entry name" value="INOSITOL PHOSPHOCERAMIDE MANNOSYLTRANSFERASE 1"/>
    <property type="match status" value="1"/>
</dbReference>
<dbReference type="EMBL" id="BLLK01000069">
    <property type="protein sequence ID" value="GFH59903.1"/>
    <property type="molecule type" value="Genomic_DNA"/>
</dbReference>
<dbReference type="GO" id="GO:0000030">
    <property type="term" value="F:mannosyltransferase activity"/>
    <property type="evidence" value="ECO:0007669"/>
    <property type="project" value="TreeGrafter"/>
</dbReference>
<proteinExistence type="predicted"/>
<dbReference type="Gene3D" id="3.90.550.20">
    <property type="match status" value="2"/>
</dbReference>
<dbReference type="Pfam" id="PF04488">
    <property type="entry name" value="Gly_transf_sug"/>
    <property type="match status" value="2"/>
</dbReference>